<gene>
    <name evidence="1" type="ORF">BDD21_2942</name>
</gene>
<protein>
    <submittedName>
        <fullName evidence="1">Uncharacterized protein</fullName>
    </submittedName>
</protein>
<dbReference type="AlphaFoldDB" id="A0A495VA33"/>
<reference evidence="1 2" key="1">
    <citation type="submission" date="2018-10" db="EMBL/GenBank/DDBJ databases">
        <title>Genomic Encyclopedia of Archaeal and Bacterial Type Strains, Phase II (KMG-II): from individual species to whole genera.</title>
        <authorList>
            <person name="Goeker M."/>
        </authorList>
    </citation>
    <scope>NUCLEOTIDE SEQUENCE [LARGE SCALE GENOMIC DNA]</scope>
    <source>
        <strain evidence="1 2">DSM 235</strain>
    </source>
</reference>
<name>A0A495VA33_9GAMM</name>
<dbReference type="EMBL" id="RBXL01000001">
    <property type="protein sequence ID" value="RKT45483.1"/>
    <property type="molecule type" value="Genomic_DNA"/>
</dbReference>
<comment type="caution">
    <text evidence="1">The sequence shown here is derived from an EMBL/GenBank/DDBJ whole genome shotgun (WGS) entry which is preliminary data.</text>
</comment>
<evidence type="ECO:0000313" key="2">
    <source>
        <dbReference type="Proteomes" id="UP000274556"/>
    </source>
</evidence>
<sequence length="111" mass="10483">MTSKLMNKIAILGLALAGWLIIGQMVPGARLGLIANAEAVVGAPATPVSYAGVARRTTARAVTPGVGAGGVGGPASGVGVLPGAGAGKAGVGYSGGVGRNLGGPVNRVGVR</sequence>
<evidence type="ECO:0000313" key="1">
    <source>
        <dbReference type="EMBL" id="RKT45483.1"/>
    </source>
</evidence>
<keyword evidence="2" id="KW-1185">Reference proteome</keyword>
<proteinExistence type="predicted"/>
<organism evidence="1 2">
    <name type="scientific">Thiocapsa rosea</name>
    <dbReference type="NCBI Taxonomy" id="69360"/>
    <lineage>
        <taxon>Bacteria</taxon>
        <taxon>Pseudomonadati</taxon>
        <taxon>Pseudomonadota</taxon>
        <taxon>Gammaproteobacteria</taxon>
        <taxon>Chromatiales</taxon>
        <taxon>Chromatiaceae</taxon>
        <taxon>Thiocapsa</taxon>
    </lineage>
</organism>
<accession>A0A495VA33</accession>
<dbReference type="Proteomes" id="UP000274556">
    <property type="component" value="Unassembled WGS sequence"/>
</dbReference>